<sequence>MRFPFFCLNAMGRKRRIVPAEGKTDMKKSVISTGIALVVLTAGIQFWGYHQVKTGNLYQDQLHAAQKEIGELEDEIQTEQSRIQEIENDLGRIGDELTLHENAAKFGKEKVIGLFESNDLVGQNVMLYQYTSWLTSPWILDVEKMEEFDFDTLPAIDGNEMAFSGGIRFVSESGDRGILKLAGFYYANYVEECKVYPFSELKGWKVVFTDSGLEQLEGAPCTDEAHIYCVLNEETQTVYLSGQSDFNKAALFHGLCHIVVKAHSDEKDFQEMGARLYGRRYEYAGGLVSPTLHLADRDEFMAEMIQGAINEDFAQAIFDYDLETYVFLRGGLDEQ</sequence>
<accession>A0A1I0EUP7</accession>
<protein>
    <submittedName>
        <fullName evidence="2">Uncharacterized protein</fullName>
    </submittedName>
</protein>
<dbReference type="Proteomes" id="UP000198508">
    <property type="component" value="Unassembled WGS sequence"/>
</dbReference>
<feature type="coiled-coil region" evidence="1">
    <location>
        <begin position="55"/>
        <end position="89"/>
    </location>
</feature>
<evidence type="ECO:0000313" key="3">
    <source>
        <dbReference type="Proteomes" id="UP000198508"/>
    </source>
</evidence>
<gene>
    <name evidence="2" type="ORF">SAMN05216313_10727</name>
</gene>
<dbReference type="STRING" id="460384.SAMN05216313_10727"/>
<evidence type="ECO:0000313" key="2">
    <source>
        <dbReference type="EMBL" id="SET48597.1"/>
    </source>
</evidence>
<proteinExistence type="predicted"/>
<dbReference type="EMBL" id="FOIM01000007">
    <property type="protein sequence ID" value="SET48597.1"/>
    <property type="molecule type" value="Genomic_DNA"/>
</dbReference>
<evidence type="ECO:0000256" key="1">
    <source>
        <dbReference type="SAM" id="Coils"/>
    </source>
</evidence>
<reference evidence="3" key="1">
    <citation type="submission" date="2016-10" db="EMBL/GenBank/DDBJ databases">
        <authorList>
            <person name="Varghese N."/>
            <person name="Submissions S."/>
        </authorList>
    </citation>
    <scope>NUCLEOTIDE SEQUENCE [LARGE SCALE GENOMIC DNA]</scope>
    <source>
        <strain evidence="3">NLAE-zl-G277</strain>
    </source>
</reference>
<organism evidence="2 3">
    <name type="scientific">Enterocloster lavalensis</name>
    <dbReference type="NCBI Taxonomy" id="460384"/>
    <lineage>
        <taxon>Bacteria</taxon>
        <taxon>Bacillati</taxon>
        <taxon>Bacillota</taxon>
        <taxon>Clostridia</taxon>
        <taxon>Lachnospirales</taxon>
        <taxon>Lachnospiraceae</taxon>
        <taxon>Enterocloster</taxon>
    </lineage>
</organism>
<name>A0A1I0EUP7_9FIRM</name>
<keyword evidence="3" id="KW-1185">Reference proteome</keyword>
<keyword evidence="1" id="KW-0175">Coiled coil</keyword>
<dbReference type="AlphaFoldDB" id="A0A1I0EUP7"/>